<keyword evidence="3" id="KW-1185">Reference proteome</keyword>
<dbReference type="Proteomes" id="UP000283993">
    <property type="component" value="Unassembled WGS sequence"/>
</dbReference>
<dbReference type="RefSeq" id="WP_123630991.1">
    <property type="nucleotide sequence ID" value="NZ_AYKH01000012.1"/>
</dbReference>
<dbReference type="InterPro" id="IPR005804">
    <property type="entry name" value="FA_desaturase_dom"/>
</dbReference>
<evidence type="ECO:0000259" key="1">
    <source>
        <dbReference type="Pfam" id="PF00487"/>
    </source>
</evidence>
<dbReference type="AlphaFoldDB" id="A0A423PQG4"/>
<comment type="caution">
    <text evidence="2">The sequence shown here is derived from an EMBL/GenBank/DDBJ whole genome shotgun (WGS) entry which is preliminary data.</text>
</comment>
<dbReference type="PANTHER" id="PTHR19353:SF84">
    <property type="entry name" value="ACYL-COA DELTA-9-DESATURASE, DESB"/>
    <property type="match status" value="1"/>
</dbReference>
<dbReference type="PANTHER" id="PTHR19353">
    <property type="entry name" value="FATTY ACID DESATURASE 2"/>
    <property type="match status" value="1"/>
</dbReference>
<organism evidence="2 3">
    <name type="scientific">Salinisphaera orenii MK-B5</name>
    <dbReference type="NCBI Taxonomy" id="856730"/>
    <lineage>
        <taxon>Bacteria</taxon>
        <taxon>Pseudomonadati</taxon>
        <taxon>Pseudomonadota</taxon>
        <taxon>Gammaproteobacteria</taxon>
        <taxon>Salinisphaerales</taxon>
        <taxon>Salinisphaeraceae</taxon>
        <taxon>Salinisphaera</taxon>
    </lineage>
</organism>
<gene>
    <name evidence="2" type="ORF">SAOR_08250</name>
</gene>
<evidence type="ECO:0000313" key="3">
    <source>
        <dbReference type="Proteomes" id="UP000283993"/>
    </source>
</evidence>
<accession>A0A423PQG4</accession>
<evidence type="ECO:0000313" key="2">
    <source>
        <dbReference type="EMBL" id="ROO27802.1"/>
    </source>
</evidence>
<protein>
    <submittedName>
        <fullName evidence="2">Fatty acid desaturase</fullName>
    </submittedName>
</protein>
<dbReference type="GO" id="GO:0016717">
    <property type="term" value="F:oxidoreductase activity, acting on paired donors, with oxidation of a pair of donors resulting in the reduction of molecular oxygen to two molecules of water"/>
    <property type="evidence" value="ECO:0007669"/>
    <property type="project" value="TreeGrafter"/>
</dbReference>
<proteinExistence type="predicted"/>
<dbReference type="EMBL" id="AYKH01000012">
    <property type="protein sequence ID" value="ROO27802.1"/>
    <property type="molecule type" value="Genomic_DNA"/>
</dbReference>
<dbReference type="GO" id="GO:0016020">
    <property type="term" value="C:membrane"/>
    <property type="evidence" value="ECO:0007669"/>
    <property type="project" value="TreeGrafter"/>
</dbReference>
<dbReference type="GO" id="GO:0006629">
    <property type="term" value="P:lipid metabolic process"/>
    <property type="evidence" value="ECO:0007669"/>
    <property type="project" value="InterPro"/>
</dbReference>
<dbReference type="Pfam" id="PF00487">
    <property type="entry name" value="FA_desaturase"/>
    <property type="match status" value="1"/>
</dbReference>
<sequence length="372" mass="42410">MGKPTHLSEADIAEFGRELDAVRDEVMNDLGERDARYIHNILATQRYSEVVGRAMLMAGFLPPAWLGGVGLLSLSKILENMEIGHNVMHGQWDWMNDPALDSGTYEWDNTCPSDQWKHSHNYVHHTFTNIVDLDRDLGYSVLRMSEDQAWEPRFLVQPGIALTLAAFFQWGVALHDLEWERIGKDKSWSEVGVQARGIWGKVRNQLFKDYVAFPLLAGPMAPFVISGNFAANFNRNIWSFMIIFCGHFTDEVEMFDVEETRDEARGQWYLRQLLGSSNLDGSVPFHILSGHLSYQIEHHLFPDMPSHRYREIAPRVQAICERYGLNYNTGPLSKQFGGVVKRILRMSLPHRRKGNTLADESSVDAPVYAEAA</sequence>
<dbReference type="CDD" id="cd03506">
    <property type="entry name" value="Delta6-FADS-like"/>
    <property type="match status" value="1"/>
</dbReference>
<name>A0A423PQG4_9GAMM</name>
<feature type="domain" description="Fatty acid desaturase" evidence="1">
    <location>
        <begin position="64"/>
        <end position="329"/>
    </location>
</feature>
<dbReference type="InterPro" id="IPR012171">
    <property type="entry name" value="Fatty_acid_desaturase"/>
</dbReference>
<reference evidence="2 3" key="1">
    <citation type="submission" date="2013-10" db="EMBL/GenBank/DDBJ databases">
        <title>Salinisphaera orenii MK-B5 Genome Sequencing.</title>
        <authorList>
            <person name="Lai Q."/>
            <person name="Li C."/>
            <person name="Shao Z."/>
        </authorList>
    </citation>
    <scope>NUCLEOTIDE SEQUENCE [LARGE SCALE GENOMIC DNA]</scope>
    <source>
        <strain evidence="2 3">MK-B5</strain>
    </source>
</reference>